<dbReference type="Proteomes" id="UP000245921">
    <property type="component" value="Unassembled WGS sequence"/>
</dbReference>
<accession>A0AA45C7C7</accession>
<organism evidence="1 2">
    <name type="scientific">Oceanotoga teriensis</name>
    <dbReference type="NCBI Taxonomy" id="515440"/>
    <lineage>
        <taxon>Bacteria</taxon>
        <taxon>Thermotogati</taxon>
        <taxon>Thermotogota</taxon>
        <taxon>Thermotogae</taxon>
        <taxon>Petrotogales</taxon>
        <taxon>Petrotogaceae</taxon>
        <taxon>Oceanotoga</taxon>
    </lineage>
</organism>
<comment type="caution">
    <text evidence="1">The sequence shown here is derived from an EMBL/GenBank/DDBJ whole genome shotgun (WGS) entry which is preliminary data.</text>
</comment>
<name>A0AA45C7C7_9BACT</name>
<evidence type="ECO:0000313" key="1">
    <source>
        <dbReference type="EMBL" id="PWJ95327.1"/>
    </source>
</evidence>
<dbReference type="AlphaFoldDB" id="A0AA45C7C7"/>
<proteinExistence type="predicted"/>
<keyword evidence="2" id="KW-1185">Reference proteome</keyword>
<protein>
    <submittedName>
        <fullName evidence="1">Uncharacterized protein</fullName>
    </submittedName>
</protein>
<sequence>MINKNKVNEDNNILLEKGSFIMVNDNKDYYEKSAHKVTLT</sequence>
<gene>
    <name evidence="1" type="ORF">C7380_106135</name>
</gene>
<reference evidence="1 2" key="1">
    <citation type="submission" date="2018-05" db="EMBL/GenBank/DDBJ databases">
        <title>Genomic Encyclopedia of Type Strains, Phase IV (KMG-IV): sequencing the most valuable type-strain genomes for metagenomic binning, comparative biology and taxonomic classification.</title>
        <authorList>
            <person name="Goeker M."/>
        </authorList>
    </citation>
    <scope>NUCLEOTIDE SEQUENCE [LARGE SCALE GENOMIC DNA]</scope>
    <source>
        <strain evidence="1 2">DSM 24906</strain>
    </source>
</reference>
<dbReference type="EMBL" id="QGGI01000006">
    <property type="protein sequence ID" value="PWJ95327.1"/>
    <property type="molecule type" value="Genomic_DNA"/>
</dbReference>
<evidence type="ECO:0000313" key="2">
    <source>
        <dbReference type="Proteomes" id="UP000245921"/>
    </source>
</evidence>